<dbReference type="SMART" id="SM00088">
    <property type="entry name" value="PINT"/>
    <property type="match status" value="1"/>
</dbReference>
<dbReference type="InterPro" id="IPR000717">
    <property type="entry name" value="PCI_dom"/>
</dbReference>
<evidence type="ECO:0000256" key="4">
    <source>
        <dbReference type="HAMAP-Rule" id="MF_03004"/>
    </source>
</evidence>
<sequence length="500" mass="56901">MTAQYDLTQTLLAYLDPHLGFPLLSHLSSTDLFDSKDLAKAQYDLAKLTNMVDYTLQFHKQACPNEAEPKEVLERRDQLIAKNAALEKEAEKVLSVIEDPNVANALKQDKALNLEWLQQNYKLTLEQIDALYHYGHFHYSCGNYKEASSYLYHYRVLATDNKLTASSLWGKLACDTLTGEWERAMEDVRLLREHIDAQRATTSAVSGAGKEVAHEEILQKRIWLLHWSLFVFFNHPAGRVKLVELFLSPAYLATIQMSCYWLLRYLVVALVITRRQVTRGYVVETSGNPAGQHSNTSSTTKLTTQAALRELSKVIQMESYRLKPDPFVDFFHHLYLELDFDRAQEELAKAEQVAKQDFFLQEHADEFVENARFLVSEVYCRIHQNVDIADLSKRLNMSKEDGEKWIVTLICDTKTDAKIDFKEGVVRMNQPRPIVYQSVIDKTRGITFRTSALAQAMDRRAHPPQGADGRRGKGQNGNKGQARPAQDADETAEAAPATEA</sequence>
<evidence type="ECO:0000256" key="5">
    <source>
        <dbReference type="PIRNR" id="PIRNR016255"/>
    </source>
</evidence>
<accession>A0AAF0EWJ1</accession>
<dbReference type="GO" id="GO:0003743">
    <property type="term" value="F:translation initiation factor activity"/>
    <property type="evidence" value="ECO:0007669"/>
    <property type="project" value="UniProtKB-UniRule"/>
</dbReference>
<keyword evidence="2 4" id="KW-0396">Initiation factor</keyword>
<dbReference type="GO" id="GO:0016282">
    <property type="term" value="C:eukaryotic 43S preinitiation complex"/>
    <property type="evidence" value="ECO:0007669"/>
    <property type="project" value="UniProtKB-UniRule"/>
</dbReference>
<comment type="function">
    <text evidence="4">Component of the eukaryotic translation initiation factor 3 (eIF-3) complex, which is involved in protein synthesis of a specialized repertoire of mRNAs and, together with other initiation factors, stimulates binding of mRNA and methionyl-tRNAi to the 40S ribosome. The eIF-3 complex specifically targets and initiates translation of a subset of mRNAs involved in cell proliferation.</text>
</comment>
<keyword evidence="1 4" id="KW-0963">Cytoplasm</keyword>
<comment type="subunit">
    <text evidence="4 5">Component of the eukaryotic translation initiation factor 3 (eIF-3) complex.</text>
</comment>
<dbReference type="Pfam" id="PF21357">
    <property type="entry name" value="EIF3E_C"/>
    <property type="match status" value="1"/>
</dbReference>
<proteinExistence type="inferred from homology"/>
<dbReference type="Proteomes" id="UP001217754">
    <property type="component" value="Chromosome 2"/>
</dbReference>
<dbReference type="CDD" id="cd21378">
    <property type="entry name" value="eIF3E"/>
    <property type="match status" value="1"/>
</dbReference>
<dbReference type="GO" id="GO:0033290">
    <property type="term" value="C:eukaryotic 48S preinitiation complex"/>
    <property type="evidence" value="ECO:0007669"/>
    <property type="project" value="UniProtKB-UniRule"/>
</dbReference>
<reference evidence="8" key="1">
    <citation type="submission" date="2023-03" db="EMBL/GenBank/DDBJ databases">
        <title>Mating type loci evolution in Malassezia.</title>
        <authorList>
            <person name="Coelho M.A."/>
        </authorList>
    </citation>
    <scope>NUCLEOTIDE SEQUENCE</scope>
    <source>
        <strain evidence="8">CBS 9431</strain>
    </source>
</reference>
<evidence type="ECO:0000256" key="2">
    <source>
        <dbReference type="ARBA" id="ARBA00022540"/>
    </source>
</evidence>
<name>A0AAF0EWJ1_9BASI</name>
<keyword evidence="3 4" id="KW-0648">Protein biosynthesis</keyword>
<feature type="compositionally biased region" description="Low complexity" evidence="6">
    <location>
        <begin position="476"/>
        <end position="485"/>
    </location>
</feature>
<dbReference type="InterPro" id="IPR036390">
    <property type="entry name" value="WH_DNA-bd_sf"/>
</dbReference>
<dbReference type="GO" id="GO:0001732">
    <property type="term" value="P:formation of cytoplasmic translation initiation complex"/>
    <property type="evidence" value="ECO:0007669"/>
    <property type="project" value="UniProtKB-UniRule"/>
</dbReference>
<evidence type="ECO:0000256" key="3">
    <source>
        <dbReference type="ARBA" id="ARBA00022917"/>
    </source>
</evidence>
<dbReference type="PROSITE" id="PS50250">
    <property type="entry name" value="PCI"/>
    <property type="match status" value="1"/>
</dbReference>
<evidence type="ECO:0000259" key="7">
    <source>
        <dbReference type="PROSITE" id="PS50250"/>
    </source>
</evidence>
<evidence type="ECO:0000256" key="1">
    <source>
        <dbReference type="ARBA" id="ARBA00022490"/>
    </source>
</evidence>
<dbReference type="EMBL" id="CP119959">
    <property type="protein sequence ID" value="WFD38448.1"/>
    <property type="molecule type" value="Genomic_DNA"/>
</dbReference>
<dbReference type="Pfam" id="PF09440">
    <property type="entry name" value="eIF3_N"/>
    <property type="match status" value="1"/>
</dbReference>
<dbReference type="InterPro" id="IPR019010">
    <property type="entry name" value="eIF3e_N"/>
</dbReference>
<comment type="similarity">
    <text evidence="4 5">Belongs to the eIF-3 subunit E family.</text>
</comment>
<dbReference type="GO" id="GO:0071540">
    <property type="term" value="C:eukaryotic translation initiation factor 3 complex, eIF3e"/>
    <property type="evidence" value="ECO:0007669"/>
    <property type="project" value="UniProtKB-UniRule"/>
</dbReference>
<dbReference type="PANTHER" id="PTHR10317">
    <property type="entry name" value="EUKARYOTIC TRANSLATION INITIATION FACTOR 3 SUBUNIT E"/>
    <property type="match status" value="1"/>
</dbReference>
<evidence type="ECO:0000313" key="9">
    <source>
        <dbReference type="Proteomes" id="UP001217754"/>
    </source>
</evidence>
<comment type="subcellular location">
    <subcellularLocation>
        <location evidence="4 5">Cytoplasm</location>
    </subcellularLocation>
</comment>
<dbReference type="AlphaFoldDB" id="A0AAF0EWJ1"/>
<dbReference type="GeneID" id="85225050"/>
<dbReference type="InterPro" id="IPR016650">
    <property type="entry name" value="eIF3e"/>
</dbReference>
<protein>
    <recommendedName>
        <fullName evidence="4 5">Eukaryotic translation initiation factor 3 subunit E</fullName>
        <shortName evidence="4">eIF3e</shortName>
    </recommendedName>
</protein>
<feature type="region of interest" description="Disordered" evidence="6">
    <location>
        <begin position="454"/>
        <end position="500"/>
    </location>
</feature>
<organism evidence="8 9">
    <name type="scientific">Malassezia japonica</name>
    <dbReference type="NCBI Taxonomy" id="223818"/>
    <lineage>
        <taxon>Eukaryota</taxon>
        <taxon>Fungi</taxon>
        <taxon>Dikarya</taxon>
        <taxon>Basidiomycota</taxon>
        <taxon>Ustilaginomycotina</taxon>
        <taxon>Malasseziomycetes</taxon>
        <taxon>Malasseziales</taxon>
        <taxon>Malasseziaceae</taxon>
        <taxon>Malassezia</taxon>
    </lineage>
</organism>
<feature type="domain" description="PCI" evidence="7">
    <location>
        <begin position="231"/>
        <end position="433"/>
    </location>
</feature>
<dbReference type="SMART" id="SM01186">
    <property type="entry name" value="eIF3_N"/>
    <property type="match status" value="1"/>
</dbReference>
<dbReference type="HAMAP" id="MF_03004">
    <property type="entry name" value="eIF3e"/>
    <property type="match status" value="1"/>
</dbReference>
<dbReference type="RefSeq" id="XP_060121345.1">
    <property type="nucleotide sequence ID" value="XM_060265362.1"/>
</dbReference>
<dbReference type="PIRSF" id="PIRSF016255">
    <property type="entry name" value="eIF3e_su6"/>
    <property type="match status" value="1"/>
</dbReference>
<evidence type="ECO:0000256" key="6">
    <source>
        <dbReference type="SAM" id="MobiDB-lite"/>
    </source>
</evidence>
<dbReference type="SUPFAM" id="SSF46785">
    <property type="entry name" value="Winged helix' DNA-binding domain"/>
    <property type="match status" value="1"/>
</dbReference>
<keyword evidence="9" id="KW-1185">Reference proteome</keyword>
<gene>
    <name evidence="4 8" type="primary">INT6</name>
    <name evidence="8" type="ORF">MJAP1_001401</name>
</gene>
<evidence type="ECO:0000313" key="8">
    <source>
        <dbReference type="EMBL" id="WFD38448.1"/>
    </source>
</evidence>
<dbReference type="Pfam" id="PF01399">
    <property type="entry name" value="PCI"/>
    <property type="match status" value="1"/>
</dbReference>